<feature type="transmembrane region" description="Helical" evidence="2">
    <location>
        <begin position="209"/>
        <end position="231"/>
    </location>
</feature>
<protein>
    <submittedName>
        <fullName evidence="3">Exopolysaccharide biosynthesis protein</fullName>
    </submittedName>
</protein>
<reference evidence="3 4" key="1">
    <citation type="submission" date="2019-09" db="EMBL/GenBank/DDBJ databases">
        <title>Isolation and complete genome sequencing of Methylocystis species.</title>
        <authorList>
            <person name="Rumah B.L."/>
            <person name="Stead C.E."/>
            <person name="Stevens B.C."/>
            <person name="Minton N.P."/>
            <person name="Grosse-Honebrink A."/>
            <person name="Zhang Y."/>
        </authorList>
    </citation>
    <scope>NUCLEOTIDE SEQUENCE [LARGE SCALE GENOMIC DNA]</scope>
    <source>
        <strain evidence="3 4">BRCS2</strain>
    </source>
</reference>
<organism evidence="3 4">
    <name type="scientific">Methylocystis parvus</name>
    <dbReference type="NCBI Taxonomy" id="134"/>
    <lineage>
        <taxon>Bacteria</taxon>
        <taxon>Pseudomonadati</taxon>
        <taxon>Pseudomonadota</taxon>
        <taxon>Alphaproteobacteria</taxon>
        <taxon>Hyphomicrobiales</taxon>
        <taxon>Methylocystaceae</taxon>
        <taxon>Methylocystis</taxon>
    </lineage>
</organism>
<dbReference type="PANTHER" id="PTHR41795">
    <property type="entry name" value="EXOPOLYSACCHARIDE SYNTHESIS PROTEIN"/>
    <property type="match status" value="1"/>
</dbReference>
<evidence type="ECO:0000313" key="4">
    <source>
        <dbReference type="Proteomes" id="UP000422569"/>
    </source>
</evidence>
<dbReference type="Pfam" id="PF06055">
    <property type="entry name" value="ExoD"/>
    <property type="match status" value="1"/>
</dbReference>
<dbReference type="InterPro" id="IPR010331">
    <property type="entry name" value="ExoD"/>
</dbReference>
<proteinExistence type="predicted"/>
<evidence type="ECO:0000256" key="1">
    <source>
        <dbReference type="SAM" id="MobiDB-lite"/>
    </source>
</evidence>
<keyword evidence="2" id="KW-0812">Transmembrane</keyword>
<feature type="region of interest" description="Disordered" evidence="1">
    <location>
        <begin position="1"/>
        <end position="24"/>
    </location>
</feature>
<dbReference type="RefSeq" id="WP_081495686.1">
    <property type="nucleotide sequence ID" value="NZ_CP044331.1"/>
</dbReference>
<name>A0A6B8M4Z8_9HYPH</name>
<dbReference type="AlphaFoldDB" id="A0A6B8M4Z8"/>
<feature type="transmembrane region" description="Helical" evidence="2">
    <location>
        <begin position="163"/>
        <end position="189"/>
    </location>
</feature>
<dbReference type="Proteomes" id="UP000422569">
    <property type="component" value="Chromosome"/>
</dbReference>
<dbReference type="PANTHER" id="PTHR41795:SF1">
    <property type="entry name" value="EXOPOLYSACCHARIDE SYNTHESIS PROTEIN"/>
    <property type="match status" value="1"/>
</dbReference>
<evidence type="ECO:0000256" key="2">
    <source>
        <dbReference type="SAM" id="Phobius"/>
    </source>
</evidence>
<keyword evidence="2" id="KW-0472">Membrane</keyword>
<keyword evidence="4" id="KW-1185">Reference proteome</keyword>
<keyword evidence="2" id="KW-1133">Transmembrane helix</keyword>
<sequence length="321" mass="34918">MTSSCRPSDERAQRAKSWPGPRLRRADVVHAMASSAHVHRQRRAGASTERAATRLKRILTSNPRARHFTVRRIVRALGNEPQGSVTALFSAAGIFEAADMGYLSGAVTGAVGARMALRRQGVWLPRAVLRRKIPRQSLARVIYAVANVLEVAEERLQARWDWVFHPAMGVVLGLLIFLLALAGMTPILGMGAHAGASFLISIGMAERDGLVVMIGALAGVASLAIAISTVFGANRLLHTTKEWFARCFKRLNLHAAAWLLDRIDDGLGALCRMRWSSLLFILAEDVAGNAGSSIVERPSLRKRVQRIRDAARVKVGSGPRS</sequence>
<accession>A0A6B8M4Z8</accession>
<dbReference type="EMBL" id="CP044331">
    <property type="protein sequence ID" value="QGM97415.1"/>
    <property type="molecule type" value="Genomic_DNA"/>
</dbReference>
<dbReference type="KEGG" id="mpar:F7D14_07970"/>
<evidence type="ECO:0000313" key="3">
    <source>
        <dbReference type="EMBL" id="QGM97415.1"/>
    </source>
</evidence>
<gene>
    <name evidence="3" type="ORF">F7D14_07970</name>
</gene>